<dbReference type="Pfam" id="PF14226">
    <property type="entry name" value="DIOX_N"/>
    <property type="match status" value="1"/>
</dbReference>
<dbReference type="GO" id="GO:0046872">
    <property type="term" value="F:metal ion binding"/>
    <property type="evidence" value="ECO:0007669"/>
    <property type="project" value="UniProtKB-KW"/>
</dbReference>
<keyword evidence="3" id="KW-0408">Iron</keyword>
<dbReference type="EMBL" id="BT136185">
    <property type="protein sequence ID" value="AFK35980.1"/>
    <property type="molecule type" value="mRNA"/>
</dbReference>
<evidence type="ECO:0000256" key="3">
    <source>
        <dbReference type="ARBA" id="ARBA00023004"/>
    </source>
</evidence>
<feature type="domain" description="Non-haem dioxygenase N-terminal" evidence="4">
    <location>
        <begin position="40"/>
        <end position="146"/>
    </location>
</feature>
<dbReference type="InterPro" id="IPR027443">
    <property type="entry name" value="IPNS-like_sf"/>
</dbReference>
<sequence length="172" mass="19423">MGHKLVSSWFHLSSSVPLPYVQPPESRPAATAFAASGKAIPVVDLGGHDRAETLMQILRASEEYGFFQVTNHGVSHELMEDTLNIFKEFHAMPAEEKISESSRDPNGSCMLYTSREINNEGCIQFWRDTLRQFCPPSGEFMEFWPQKPARYRSLAMEDSLVLNTVLSQIQVL</sequence>
<dbReference type="PANTHER" id="PTHR10209">
    <property type="entry name" value="OXIDOREDUCTASE, 2OG-FE II OXYGENASE FAMILY PROTEIN"/>
    <property type="match status" value="1"/>
</dbReference>
<dbReference type="AlphaFoldDB" id="I3S6T8"/>
<keyword evidence="1" id="KW-0479">Metal-binding</keyword>
<name>I3S6T8_LOTJA</name>
<evidence type="ECO:0000256" key="2">
    <source>
        <dbReference type="ARBA" id="ARBA00023002"/>
    </source>
</evidence>
<dbReference type="PANTHER" id="PTHR10209:SF776">
    <property type="entry name" value="2OG-FE(II) OXYGENASE FAMILY OXIDOREDUCTASE"/>
    <property type="match status" value="1"/>
</dbReference>
<keyword evidence="2" id="KW-0560">Oxidoreductase</keyword>
<evidence type="ECO:0000259" key="4">
    <source>
        <dbReference type="Pfam" id="PF14226"/>
    </source>
</evidence>
<dbReference type="InterPro" id="IPR026992">
    <property type="entry name" value="DIOX_N"/>
</dbReference>
<dbReference type="GO" id="GO:0016491">
    <property type="term" value="F:oxidoreductase activity"/>
    <property type="evidence" value="ECO:0007669"/>
    <property type="project" value="UniProtKB-KW"/>
</dbReference>
<evidence type="ECO:0000313" key="5">
    <source>
        <dbReference type="EMBL" id="AFK35980.1"/>
    </source>
</evidence>
<proteinExistence type="evidence at transcript level"/>
<protein>
    <recommendedName>
        <fullName evidence="4">Non-haem dioxygenase N-terminal domain-containing protein</fullName>
    </recommendedName>
</protein>
<organism evidence="5">
    <name type="scientific">Lotus japonicus</name>
    <name type="common">Lotus corniculatus var. japonicus</name>
    <dbReference type="NCBI Taxonomy" id="34305"/>
    <lineage>
        <taxon>Eukaryota</taxon>
        <taxon>Viridiplantae</taxon>
        <taxon>Streptophyta</taxon>
        <taxon>Embryophyta</taxon>
        <taxon>Tracheophyta</taxon>
        <taxon>Spermatophyta</taxon>
        <taxon>Magnoliopsida</taxon>
        <taxon>eudicotyledons</taxon>
        <taxon>Gunneridae</taxon>
        <taxon>Pentapetalae</taxon>
        <taxon>rosids</taxon>
        <taxon>fabids</taxon>
        <taxon>Fabales</taxon>
        <taxon>Fabaceae</taxon>
        <taxon>Papilionoideae</taxon>
        <taxon>50 kb inversion clade</taxon>
        <taxon>NPAAA clade</taxon>
        <taxon>Hologalegina</taxon>
        <taxon>robinioid clade</taxon>
        <taxon>Loteae</taxon>
        <taxon>Lotus</taxon>
    </lineage>
</organism>
<reference evidence="5" key="1">
    <citation type="submission" date="2012-05" db="EMBL/GenBank/DDBJ databases">
        <authorList>
            <person name="Krishnakumar V."/>
            <person name="Cheung F."/>
            <person name="Xiao Y."/>
            <person name="Chan A."/>
            <person name="Moskal W.A."/>
            <person name="Town C.D."/>
        </authorList>
    </citation>
    <scope>NUCLEOTIDE SEQUENCE</scope>
</reference>
<dbReference type="SUPFAM" id="SSF51197">
    <property type="entry name" value="Clavaminate synthase-like"/>
    <property type="match status" value="1"/>
</dbReference>
<evidence type="ECO:0000256" key="1">
    <source>
        <dbReference type="ARBA" id="ARBA00022723"/>
    </source>
</evidence>
<dbReference type="Gene3D" id="2.60.120.330">
    <property type="entry name" value="B-lactam Antibiotic, Isopenicillin N Synthase, Chain"/>
    <property type="match status" value="1"/>
</dbReference>
<accession>I3S6T8</accession>